<dbReference type="GO" id="GO:0000987">
    <property type="term" value="F:cis-regulatory region sequence-specific DNA binding"/>
    <property type="evidence" value="ECO:0007669"/>
    <property type="project" value="TreeGrafter"/>
</dbReference>
<evidence type="ECO:0000313" key="4">
    <source>
        <dbReference type="EMBL" id="NXQ60863.1"/>
    </source>
</evidence>
<dbReference type="GO" id="GO:0032968">
    <property type="term" value="P:positive regulation of transcription elongation by RNA polymerase II"/>
    <property type="evidence" value="ECO:0007669"/>
    <property type="project" value="TreeGrafter"/>
</dbReference>
<accession>A0A7L2EFK8</accession>
<dbReference type="GO" id="GO:0008023">
    <property type="term" value="C:transcription elongation factor complex"/>
    <property type="evidence" value="ECO:0007669"/>
    <property type="project" value="TreeGrafter"/>
</dbReference>
<comment type="similarity">
    <text evidence="1 2">Belongs to the ELL/occludin family.</text>
</comment>
<feature type="non-terminal residue" evidence="4">
    <location>
        <position position="58"/>
    </location>
</feature>
<dbReference type="Pfam" id="PF07303">
    <property type="entry name" value="Occludin_ELL"/>
    <property type="match status" value="1"/>
</dbReference>
<protein>
    <submittedName>
        <fullName evidence="4">ELL2 factor</fullName>
    </submittedName>
</protein>
<name>A0A7L2EFK8_ANTMN</name>
<reference evidence="4 5" key="1">
    <citation type="submission" date="2019-09" db="EMBL/GenBank/DDBJ databases">
        <title>Bird 10,000 Genomes (B10K) Project - Family phase.</title>
        <authorList>
            <person name="Zhang G."/>
        </authorList>
    </citation>
    <scope>NUCLEOTIDE SEQUENCE [LARGE SCALE GENOMIC DNA]</scope>
    <source>
        <strain evidence="4">B10K-DU-011-42</strain>
        <tissue evidence="4">Muscle</tissue>
    </source>
</reference>
<dbReference type="GO" id="GO:0042795">
    <property type="term" value="P:snRNA transcription by RNA polymerase II"/>
    <property type="evidence" value="ECO:0007669"/>
    <property type="project" value="TreeGrafter"/>
</dbReference>
<dbReference type="Proteomes" id="UP000554720">
    <property type="component" value="Unassembled WGS sequence"/>
</dbReference>
<dbReference type="InterPro" id="IPR031176">
    <property type="entry name" value="ELL/occludin"/>
</dbReference>
<proteinExistence type="inferred from homology"/>
<evidence type="ECO:0000256" key="1">
    <source>
        <dbReference type="ARBA" id="ARBA00009171"/>
    </source>
</evidence>
<dbReference type="AlphaFoldDB" id="A0A7L2EFK8"/>
<feature type="domain" description="OCEL" evidence="3">
    <location>
        <begin position="1"/>
        <end position="58"/>
    </location>
</feature>
<sequence>RKYTAIVSLEQRQHYKDDFNAEYEEYKNLHVQVDKINKDFMQFHKQWKCLVPSSEAYQ</sequence>
<dbReference type="EMBL" id="VWYI01035382">
    <property type="protein sequence ID" value="NXQ60863.1"/>
    <property type="molecule type" value="Genomic_DNA"/>
</dbReference>
<evidence type="ECO:0000256" key="2">
    <source>
        <dbReference type="PROSITE-ProRule" id="PRU01324"/>
    </source>
</evidence>
<feature type="non-terminal residue" evidence="4">
    <location>
        <position position="1"/>
    </location>
</feature>
<evidence type="ECO:0000313" key="5">
    <source>
        <dbReference type="Proteomes" id="UP000554720"/>
    </source>
</evidence>
<dbReference type="PANTHER" id="PTHR23288:SF8">
    <property type="entry name" value="RNA POLYMERASE II ELONGATION FACTOR ELL2"/>
    <property type="match status" value="1"/>
</dbReference>
<dbReference type="Gene3D" id="6.10.140.340">
    <property type="match status" value="1"/>
</dbReference>
<dbReference type="SUPFAM" id="SSF144292">
    <property type="entry name" value="occludin/ELL-like"/>
    <property type="match status" value="1"/>
</dbReference>
<dbReference type="PANTHER" id="PTHR23288">
    <property type="entry name" value="OCCLUDIN AND RNA POLYMERASE II ELONGATION FACTOR ELL"/>
    <property type="match status" value="1"/>
</dbReference>
<evidence type="ECO:0000259" key="3">
    <source>
        <dbReference type="PROSITE" id="PS51980"/>
    </source>
</evidence>
<gene>
    <name evidence="4" type="primary">Ell2_1</name>
    <name evidence="4" type="ORF">ANTMIN_R14591</name>
</gene>
<organism evidence="4 5">
    <name type="scientific">Anthoscopus minutus</name>
    <name type="common">Southern penduline-tit</name>
    <dbReference type="NCBI Taxonomy" id="156561"/>
    <lineage>
        <taxon>Eukaryota</taxon>
        <taxon>Metazoa</taxon>
        <taxon>Chordata</taxon>
        <taxon>Craniata</taxon>
        <taxon>Vertebrata</taxon>
        <taxon>Euteleostomi</taxon>
        <taxon>Archelosauria</taxon>
        <taxon>Archosauria</taxon>
        <taxon>Dinosauria</taxon>
        <taxon>Saurischia</taxon>
        <taxon>Theropoda</taxon>
        <taxon>Coelurosauria</taxon>
        <taxon>Aves</taxon>
        <taxon>Neognathae</taxon>
        <taxon>Neoaves</taxon>
        <taxon>Telluraves</taxon>
        <taxon>Australaves</taxon>
        <taxon>Passeriformes</taxon>
        <taxon>Paridae</taxon>
        <taxon>Anthoscopus</taxon>
    </lineage>
</organism>
<dbReference type="PROSITE" id="PS51980">
    <property type="entry name" value="OCEL"/>
    <property type="match status" value="1"/>
</dbReference>
<dbReference type="InterPro" id="IPR010844">
    <property type="entry name" value="Occludin_ELL"/>
</dbReference>
<dbReference type="OrthoDB" id="6284217at2759"/>
<keyword evidence="5" id="KW-1185">Reference proteome</keyword>
<comment type="caution">
    <text evidence="4">The sequence shown here is derived from an EMBL/GenBank/DDBJ whole genome shotgun (WGS) entry which is preliminary data.</text>
</comment>